<reference evidence="1" key="1">
    <citation type="submission" date="2020-05" db="UniProtKB">
        <authorList>
            <consortium name="EnsemblMetazoa"/>
        </authorList>
    </citation>
    <scope>IDENTIFICATION</scope>
    <source>
        <strain evidence="1">Yale</strain>
    </source>
</reference>
<keyword evidence="2" id="KW-1185">Reference proteome</keyword>
<evidence type="ECO:0000313" key="1">
    <source>
        <dbReference type="EnsemblMetazoa" id="GMOY005342-PA"/>
    </source>
</evidence>
<evidence type="ECO:0000313" key="2">
    <source>
        <dbReference type="Proteomes" id="UP000092444"/>
    </source>
</evidence>
<organism evidence="1 2">
    <name type="scientific">Glossina morsitans morsitans</name>
    <name type="common">Savannah tsetse fly</name>
    <dbReference type="NCBI Taxonomy" id="37546"/>
    <lineage>
        <taxon>Eukaryota</taxon>
        <taxon>Metazoa</taxon>
        <taxon>Ecdysozoa</taxon>
        <taxon>Arthropoda</taxon>
        <taxon>Hexapoda</taxon>
        <taxon>Insecta</taxon>
        <taxon>Pterygota</taxon>
        <taxon>Neoptera</taxon>
        <taxon>Endopterygota</taxon>
        <taxon>Diptera</taxon>
        <taxon>Brachycera</taxon>
        <taxon>Muscomorpha</taxon>
        <taxon>Hippoboscoidea</taxon>
        <taxon>Glossinidae</taxon>
        <taxon>Glossina</taxon>
    </lineage>
</organism>
<name>A0A1B0FN75_GLOMM</name>
<proteinExistence type="predicted"/>
<accession>A0A1B0FN75</accession>
<dbReference type="EnsemblMetazoa" id="GMOY005342-RA">
    <property type="protein sequence ID" value="GMOY005342-PA"/>
    <property type="gene ID" value="GMOY005342"/>
</dbReference>
<sequence>MTGATTDAAAGTTAQGAGTCAYVTKACEAGAHVDCGTYIAIYCAGAAYAIVQIIGGSKACAGIDISTGIRAGACSDAYADVRDVVNKVRQILFVVVVQGVDKSQKGL</sequence>
<dbReference type="VEuPathDB" id="VectorBase:GMOY005342"/>
<dbReference type="Proteomes" id="UP000092444">
    <property type="component" value="Unassembled WGS sequence"/>
</dbReference>
<protein>
    <submittedName>
        <fullName evidence="1">Uncharacterized protein</fullName>
    </submittedName>
</protein>
<dbReference type="EMBL" id="CCAG010010124">
    <property type="status" value="NOT_ANNOTATED_CDS"/>
    <property type="molecule type" value="Genomic_DNA"/>
</dbReference>
<dbReference type="AlphaFoldDB" id="A0A1B0FN75"/>